<gene>
    <name evidence="7" type="ORF">EAV92_05835</name>
</gene>
<evidence type="ECO:0000313" key="8">
    <source>
        <dbReference type="Proteomes" id="UP000269097"/>
    </source>
</evidence>
<dbReference type="PANTHER" id="PTHR33823:SF4">
    <property type="entry name" value="GENERAL STRESS PROTEIN 16O"/>
    <property type="match status" value="1"/>
</dbReference>
<name>A0A3G3JWA7_9BACL</name>
<dbReference type="PROSITE" id="PS51128">
    <property type="entry name" value="ZF_DKSA_2"/>
    <property type="match status" value="1"/>
</dbReference>
<protein>
    <submittedName>
        <fullName evidence="7">Conjugal transfer protein TraR</fullName>
    </submittedName>
</protein>
<keyword evidence="8" id="KW-1185">Reference proteome</keyword>
<evidence type="ECO:0000256" key="4">
    <source>
        <dbReference type="PROSITE-ProRule" id="PRU00510"/>
    </source>
</evidence>
<dbReference type="Proteomes" id="UP000269097">
    <property type="component" value="Chromosome"/>
</dbReference>
<evidence type="ECO:0000256" key="5">
    <source>
        <dbReference type="SAM" id="MobiDB-lite"/>
    </source>
</evidence>
<dbReference type="Pfam" id="PF01258">
    <property type="entry name" value="zf-dskA_traR"/>
    <property type="match status" value="1"/>
</dbReference>
<dbReference type="AlphaFoldDB" id="A0A3G3JWA7"/>
<evidence type="ECO:0000256" key="1">
    <source>
        <dbReference type="ARBA" id="ARBA00022723"/>
    </source>
</evidence>
<dbReference type="RefSeq" id="WP_123040191.1">
    <property type="nucleotide sequence ID" value="NZ_CP033433.1"/>
</dbReference>
<organism evidence="7 8">
    <name type="scientific">Cohnella candidum</name>
    <dbReference type="NCBI Taxonomy" id="2674991"/>
    <lineage>
        <taxon>Bacteria</taxon>
        <taxon>Bacillati</taxon>
        <taxon>Bacillota</taxon>
        <taxon>Bacilli</taxon>
        <taxon>Bacillales</taxon>
        <taxon>Paenibacillaceae</taxon>
        <taxon>Cohnella</taxon>
    </lineage>
</organism>
<keyword evidence="3" id="KW-0862">Zinc</keyword>
<evidence type="ECO:0000259" key="6">
    <source>
        <dbReference type="Pfam" id="PF01258"/>
    </source>
</evidence>
<proteinExistence type="predicted"/>
<reference evidence="7 8" key="1">
    <citation type="submission" date="2018-10" db="EMBL/GenBank/DDBJ databases">
        <title>Genome Sequence of Cohnella sp.</title>
        <authorList>
            <person name="Srinivasan S."/>
            <person name="Kim M.K."/>
        </authorList>
    </citation>
    <scope>NUCLEOTIDE SEQUENCE [LARGE SCALE GENOMIC DNA]</scope>
    <source>
        <strain evidence="7 8">18JY8-7</strain>
    </source>
</reference>
<keyword evidence="2" id="KW-0863">Zinc-finger</keyword>
<sequence>MNRLNDEQLQTLKNRLTEERDELQHHFEINGTTGDMLSADSGGELSAYDNHPADMGTETFERERDHAIDENLEQRLTSVEAALQRIDEGTYGQCELCREPIPYERLEAVPWTSTCVEHAGLTEGAARPTDRYEMTAPIMPDEAGTWDTLDRYGSSDNEVPGQRED</sequence>
<accession>A0A3G3JWA7</accession>
<dbReference type="NCBIfam" id="TIGR02890">
    <property type="entry name" value="bacill_yteA"/>
    <property type="match status" value="1"/>
</dbReference>
<dbReference type="SUPFAM" id="SSF57716">
    <property type="entry name" value="Glucocorticoid receptor-like (DNA-binding domain)"/>
    <property type="match status" value="1"/>
</dbReference>
<dbReference type="SUPFAM" id="SSF109635">
    <property type="entry name" value="DnaK suppressor protein DksA, alpha-hairpin domain"/>
    <property type="match status" value="1"/>
</dbReference>
<dbReference type="InterPro" id="IPR037187">
    <property type="entry name" value="DnaK_N"/>
</dbReference>
<keyword evidence="1" id="KW-0479">Metal-binding</keyword>
<dbReference type="GO" id="GO:0008270">
    <property type="term" value="F:zinc ion binding"/>
    <property type="evidence" value="ECO:0007669"/>
    <property type="project" value="UniProtKB-KW"/>
</dbReference>
<evidence type="ECO:0000256" key="3">
    <source>
        <dbReference type="ARBA" id="ARBA00022833"/>
    </source>
</evidence>
<evidence type="ECO:0000256" key="2">
    <source>
        <dbReference type="ARBA" id="ARBA00022771"/>
    </source>
</evidence>
<evidence type="ECO:0000313" key="7">
    <source>
        <dbReference type="EMBL" id="AYQ72131.1"/>
    </source>
</evidence>
<dbReference type="KEGG" id="coh:EAV92_05835"/>
<dbReference type="Gene3D" id="1.20.120.910">
    <property type="entry name" value="DksA, coiled-coil domain"/>
    <property type="match status" value="1"/>
</dbReference>
<dbReference type="InterPro" id="IPR000962">
    <property type="entry name" value="Znf_DskA_TraR"/>
</dbReference>
<dbReference type="InterPro" id="IPR014240">
    <property type="entry name" value="YteA"/>
</dbReference>
<feature type="domain" description="Zinc finger DksA/TraR C4-type" evidence="6">
    <location>
        <begin position="89"/>
        <end position="117"/>
    </location>
</feature>
<feature type="zinc finger region" description="dksA C4-type" evidence="4">
    <location>
        <begin position="94"/>
        <end position="118"/>
    </location>
</feature>
<feature type="region of interest" description="Disordered" evidence="5">
    <location>
        <begin position="137"/>
        <end position="165"/>
    </location>
</feature>
<dbReference type="PANTHER" id="PTHR33823">
    <property type="entry name" value="RNA POLYMERASE-BINDING TRANSCRIPTION FACTOR DKSA-RELATED"/>
    <property type="match status" value="1"/>
</dbReference>
<dbReference type="EMBL" id="CP033433">
    <property type="protein sequence ID" value="AYQ72131.1"/>
    <property type="molecule type" value="Genomic_DNA"/>
</dbReference>